<feature type="chain" id="PRO_5016843265" description="SCP domain-containing protein" evidence="1">
    <location>
        <begin position="20"/>
        <end position="137"/>
    </location>
</feature>
<accession>A0A368FRF4</accession>
<protein>
    <recommendedName>
        <fullName evidence="4">SCP domain-containing protein</fullName>
    </recommendedName>
</protein>
<evidence type="ECO:0000313" key="2">
    <source>
        <dbReference type="EMBL" id="RCN34733.1"/>
    </source>
</evidence>
<evidence type="ECO:0008006" key="4">
    <source>
        <dbReference type="Google" id="ProtNLM"/>
    </source>
</evidence>
<reference evidence="2 3" key="1">
    <citation type="submission" date="2014-10" db="EMBL/GenBank/DDBJ databases">
        <title>Draft genome of the hookworm Ancylostoma caninum.</title>
        <authorList>
            <person name="Mitreva M."/>
        </authorList>
    </citation>
    <scope>NUCLEOTIDE SEQUENCE [LARGE SCALE GENOMIC DNA]</scope>
    <source>
        <strain evidence="2 3">Baltimore</strain>
    </source>
</reference>
<dbReference type="EMBL" id="JOJR01000747">
    <property type="protein sequence ID" value="RCN34733.1"/>
    <property type="molecule type" value="Genomic_DNA"/>
</dbReference>
<organism evidence="2 3">
    <name type="scientific">Ancylostoma caninum</name>
    <name type="common">Dog hookworm</name>
    <dbReference type="NCBI Taxonomy" id="29170"/>
    <lineage>
        <taxon>Eukaryota</taxon>
        <taxon>Metazoa</taxon>
        <taxon>Ecdysozoa</taxon>
        <taxon>Nematoda</taxon>
        <taxon>Chromadorea</taxon>
        <taxon>Rhabditida</taxon>
        <taxon>Rhabditina</taxon>
        <taxon>Rhabditomorpha</taxon>
        <taxon>Strongyloidea</taxon>
        <taxon>Ancylostomatidae</taxon>
        <taxon>Ancylostomatinae</taxon>
        <taxon>Ancylostoma</taxon>
    </lineage>
</organism>
<keyword evidence="3" id="KW-1185">Reference proteome</keyword>
<evidence type="ECO:0000313" key="3">
    <source>
        <dbReference type="Proteomes" id="UP000252519"/>
    </source>
</evidence>
<evidence type="ECO:0000256" key="1">
    <source>
        <dbReference type="SAM" id="SignalP"/>
    </source>
</evidence>
<proteinExistence type="predicted"/>
<dbReference type="AlphaFoldDB" id="A0A368FRF4"/>
<feature type="signal peptide" evidence="1">
    <location>
        <begin position="1"/>
        <end position="19"/>
    </location>
</feature>
<comment type="caution">
    <text evidence="2">The sequence shown here is derived from an EMBL/GenBank/DDBJ whole genome shotgun (WGS) entry which is preliminary data.</text>
</comment>
<keyword evidence="1" id="KW-0732">Signal</keyword>
<sequence length="137" mass="15329">MKALHILFVAVLNVALLQANPKCPKPPSDDFISTLNAVHKELHPGIPVFDTDLKYEALLGSFGDQFIKPSRGVVKFEGEYNGENLVEMLSLSIYNSTYRPQITFPGWTNYGCYMDIESDCTAKVLCLYDTKVDETDS</sequence>
<dbReference type="Proteomes" id="UP000252519">
    <property type="component" value="Unassembled WGS sequence"/>
</dbReference>
<name>A0A368FRF4_ANCCA</name>
<gene>
    <name evidence="2" type="ORF">ANCCAN_19423</name>
</gene>